<feature type="region of interest" description="Disordered" evidence="1">
    <location>
        <begin position="184"/>
        <end position="253"/>
    </location>
</feature>
<dbReference type="Pfam" id="PF00168">
    <property type="entry name" value="C2"/>
    <property type="match status" value="1"/>
</dbReference>
<dbReference type="PANTHER" id="PTHR32246:SF15">
    <property type="entry name" value="CALCIUM-DEPENDENT LIPID-BINDING (CALB DOMAIN) FAMILY PROTEIN"/>
    <property type="match status" value="1"/>
</dbReference>
<name>A0AAW1M8Q5_SAPOF</name>
<dbReference type="PANTHER" id="PTHR32246">
    <property type="entry name" value="INGRESSION PROTEIN FIC1"/>
    <property type="match status" value="1"/>
</dbReference>
<reference evidence="3" key="1">
    <citation type="submission" date="2024-03" db="EMBL/GenBank/DDBJ databases">
        <title>WGS assembly of Saponaria officinalis var. Norfolk2.</title>
        <authorList>
            <person name="Jenkins J."/>
            <person name="Shu S."/>
            <person name="Grimwood J."/>
            <person name="Barry K."/>
            <person name="Goodstein D."/>
            <person name="Schmutz J."/>
            <person name="Leebens-Mack J."/>
            <person name="Osbourn A."/>
        </authorList>
    </citation>
    <scope>NUCLEOTIDE SEQUENCE [LARGE SCALE GENOMIC DNA]</scope>
    <source>
        <strain evidence="3">JIC</strain>
    </source>
</reference>
<keyword evidence="4" id="KW-1185">Reference proteome</keyword>
<comment type="caution">
    <text evidence="3">The sequence shown here is derived from an EMBL/GenBank/DDBJ whole genome shotgun (WGS) entry which is preliminary data.</text>
</comment>
<dbReference type="Proteomes" id="UP001443914">
    <property type="component" value="Unassembled WGS sequence"/>
</dbReference>
<protein>
    <recommendedName>
        <fullName evidence="2">C2 domain-containing protein</fullName>
    </recommendedName>
</protein>
<evidence type="ECO:0000256" key="1">
    <source>
        <dbReference type="SAM" id="MobiDB-lite"/>
    </source>
</evidence>
<evidence type="ECO:0000259" key="2">
    <source>
        <dbReference type="PROSITE" id="PS50004"/>
    </source>
</evidence>
<organism evidence="3 4">
    <name type="scientific">Saponaria officinalis</name>
    <name type="common">Common soapwort</name>
    <name type="synonym">Lychnis saponaria</name>
    <dbReference type="NCBI Taxonomy" id="3572"/>
    <lineage>
        <taxon>Eukaryota</taxon>
        <taxon>Viridiplantae</taxon>
        <taxon>Streptophyta</taxon>
        <taxon>Embryophyta</taxon>
        <taxon>Tracheophyta</taxon>
        <taxon>Spermatophyta</taxon>
        <taxon>Magnoliopsida</taxon>
        <taxon>eudicotyledons</taxon>
        <taxon>Gunneridae</taxon>
        <taxon>Pentapetalae</taxon>
        <taxon>Caryophyllales</taxon>
        <taxon>Caryophyllaceae</taxon>
        <taxon>Caryophylleae</taxon>
        <taxon>Saponaria</taxon>
    </lineage>
</organism>
<feature type="compositionally biased region" description="Pro residues" evidence="1">
    <location>
        <begin position="229"/>
        <end position="245"/>
    </location>
</feature>
<evidence type="ECO:0000313" key="4">
    <source>
        <dbReference type="Proteomes" id="UP001443914"/>
    </source>
</evidence>
<evidence type="ECO:0000313" key="3">
    <source>
        <dbReference type="EMBL" id="KAK9741884.1"/>
    </source>
</evidence>
<feature type="domain" description="C2" evidence="2">
    <location>
        <begin position="3"/>
        <end position="127"/>
    </location>
</feature>
<dbReference type="InterPro" id="IPR000008">
    <property type="entry name" value="C2_dom"/>
</dbReference>
<dbReference type="InterPro" id="IPR035892">
    <property type="entry name" value="C2_domain_sf"/>
</dbReference>
<dbReference type="SMART" id="SM00239">
    <property type="entry name" value="C2"/>
    <property type="match status" value="1"/>
</dbReference>
<sequence>MNIEKHLNSTSSSSSMGKKLTVEVCLISARGLPRHRWLKHQYYAIGWINEDDKYCTSIDASSNPNPVWNTKFSSTVIDSDSQNMSVNLNVEVYSREPVFLRETLVGCASVSLREFLCKFGKGFEGRGDVNRADVGSFQLRKMKSCKPQGFIDVSVKVSEENNATASCSFLGDAEGFNLQDSNGITSTKMDSTVPPFHVSGNHHQPSSNPYAHPIPYPSNYWQPATGPSYPRPSTTPPPPPPPQLPPYAGGYGPSYMNMPSSSGAGRGGVPGLGVGLGVGAVAAGAVMYDGDFMSGFELPTVMPNPSLTIAIDPPF</sequence>
<dbReference type="AlphaFoldDB" id="A0AAW1M8Q5"/>
<proteinExistence type="predicted"/>
<accession>A0AAW1M8Q5</accession>
<gene>
    <name evidence="3" type="ORF">RND81_03G135400</name>
</gene>
<dbReference type="EMBL" id="JBDFQZ010000003">
    <property type="protein sequence ID" value="KAK9741884.1"/>
    <property type="molecule type" value="Genomic_DNA"/>
</dbReference>
<dbReference type="PROSITE" id="PS50004">
    <property type="entry name" value="C2"/>
    <property type="match status" value="1"/>
</dbReference>
<dbReference type="Gene3D" id="2.60.40.150">
    <property type="entry name" value="C2 domain"/>
    <property type="match status" value="1"/>
</dbReference>
<dbReference type="SUPFAM" id="SSF49562">
    <property type="entry name" value="C2 domain (Calcium/lipid-binding domain, CaLB)"/>
    <property type="match status" value="1"/>
</dbReference>